<keyword evidence="5" id="KW-1185">Reference proteome</keyword>
<sequence>MTDLHAYLDEFRARDWQEASAEDGTVRFAMVGVGWWVTEQAAPAVAASELCETTVLVSRGKEKAESAAEDLDVEHGLSSEEFRDGAASDAYDAVYVCTPNAAHLETVEAAAGLDKPVLCEKPMEADVERAEAMVEVCEAADVPLMVAYRMQTDPAIRRARDLVQAGAIGDVTHVHGHMSQRLLADVNPNPEQWRLNPDLAGPGASVTDLGVYPLNTTRFIVDADPLDVQSMLYSEHDAFGDVPDERAAFTARFPDGVLASFSASQRAHETGFLRIIGTEGELELDPAFFNRHDAGFTLTRGTQTVDVDFDAVDQMEEEFDYFADRLLTGRDIYPDGEHGVVDIRAIEAVLEGETATRDL</sequence>
<dbReference type="AlphaFoldDB" id="A0A830EYP5"/>
<accession>A0A830EYP5</accession>
<dbReference type="InterPro" id="IPR000683">
    <property type="entry name" value="Gfo/Idh/MocA-like_OxRdtase_N"/>
</dbReference>
<dbReference type="PRINTS" id="PR01775">
    <property type="entry name" value="GLFROXRDTASE"/>
</dbReference>
<comment type="caution">
    <text evidence="4">The sequence shown here is derived from an EMBL/GenBank/DDBJ whole genome shotgun (WGS) entry which is preliminary data.</text>
</comment>
<dbReference type="PANTHER" id="PTHR43818:SF11">
    <property type="entry name" value="BCDNA.GH03377"/>
    <property type="match status" value="1"/>
</dbReference>
<dbReference type="InterPro" id="IPR055170">
    <property type="entry name" value="GFO_IDH_MocA-like_dom"/>
</dbReference>
<dbReference type="InterPro" id="IPR008354">
    <property type="entry name" value="Glc-Fru_OxRdtase_bac"/>
</dbReference>
<dbReference type="Pfam" id="PF22725">
    <property type="entry name" value="GFO_IDH_MocA_C3"/>
    <property type="match status" value="1"/>
</dbReference>
<name>A0A830EYP5_9EURY</name>
<dbReference type="SUPFAM" id="SSF51735">
    <property type="entry name" value="NAD(P)-binding Rossmann-fold domains"/>
    <property type="match status" value="1"/>
</dbReference>
<dbReference type="Pfam" id="PF01408">
    <property type="entry name" value="GFO_IDH_MocA"/>
    <property type="match status" value="1"/>
</dbReference>
<gene>
    <name evidence="4" type="ORF">GCM10009037_02960</name>
</gene>
<feature type="domain" description="GFO/IDH/MocA-like oxidoreductase" evidence="3">
    <location>
        <begin position="156"/>
        <end position="283"/>
    </location>
</feature>
<dbReference type="InterPro" id="IPR050463">
    <property type="entry name" value="Gfo/Idh/MocA_oxidrdct_glycsds"/>
</dbReference>
<organism evidence="4 5">
    <name type="scientific">Halarchaeum grantii</name>
    <dbReference type="NCBI Taxonomy" id="1193105"/>
    <lineage>
        <taxon>Archaea</taxon>
        <taxon>Methanobacteriati</taxon>
        <taxon>Methanobacteriota</taxon>
        <taxon>Stenosarchaea group</taxon>
        <taxon>Halobacteria</taxon>
        <taxon>Halobacteriales</taxon>
        <taxon>Halobacteriaceae</taxon>
    </lineage>
</organism>
<evidence type="ECO:0000259" key="3">
    <source>
        <dbReference type="Pfam" id="PF22725"/>
    </source>
</evidence>
<dbReference type="Gene3D" id="3.30.360.10">
    <property type="entry name" value="Dihydrodipicolinate Reductase, domain 2"/>
    <property type="match status" value="1"/>
</dbReference>
<protein>
    <submittedName>
        <fullName evidence="4">Glucose-fructose oxidoreductase</fullName>
    </submittedName>
</protein>
<dbReference type="GO" id="GO:0000166">
    <property type="term" value="F:nucleotide binding"/>
    <property type="evidence" value="ECO:0007669"/>
    <property type="project" value="InterPro"/>
</dbReference>
<keyword evidence="1" id="KW-0560">Oxidoreductase</keyword>
<dbReference type="PANTHER" id="PTHR43818">
    <property type="entry name" value="BCDNA.GH03377"/>
    <property type="match status" value="1"/>
</dbReference>
<evidence type="ECO:0000256" key="1">
    <source>
        <dbReference type="ARBA" id="ARBA00023002"/>
    </source>
</evidence>
<evidence type="ECO:0000259" key="2">
    <source>
        <dbReference type="Pfam" id="PF01408"/>
    </source>
</evidence>
<dbReference type="Proteomes" id="UP000628840">
    <property type="component" value="Unassembled WGS sequence"/>
</dbReference>
<dbReference type="SUPFAM" id="SSF55347">
    <property type="entry name" value="Glyceraldehyde-3-phosphate dehydrogenase-like, C-terminal domain"/>
    <property type="match status" value="1"/>
</dbReference>
<evidence type="ECO:0000313" key="5">
    <source>
        <dbReference type="Proteomes" id="UP000628840"/>
    </source>
</evidence>
<reference evidence="4 5" key="1">
    <citation type="journal article" date="2019" name="Int. J. Syst. Evol. Microbiol.">
        <title>The Global Catalogue of Microorganisms (GCM) 10K type strain sequencing project: providing services to taxonomists for standard genome sequencing and annotation.</title>
        <authorList>
            <consortium name="The Broad Institute Genomics Platform"/>
            <consortium name="The Broad Institute Genome Sequencing Center for Infectious Disease"/>
            <person name="Wu L."/>
            <person name="Ma J."/>
        </authorList>
    </citation>
    <scope>NUCLEOTIDE SEQUENCE [LARGE SCALE GENOMIC DNA]</scope>
    <source>
        <strain evidence="4 5">JCM 19585</strain>
    </source>
</reference>
<feature type="domain" description="Gfo/Idh/MocA-like oxidoreductase N-terminal" evidence="2">
    <location>
        <begin position="26"/>
        <end position="148"/>
    </location>
</feature>
<dbReference type="RefSeq" id="WP_188877296.1">
    <property type="nucleotide sequence ID" value="NZ_BMPF01000001.1"/>
</dbReference>
<evidence type="ECO:0000313" key="4">
    <source>
        <dbReference type="EMBL" id="GGL22921.1"/>
    </source>
</evidence>
<dbReference type="OrthoDB" id="195534at2157"/>
<dbReference type="Gene3D" id="3.40.50.720">
    <property type="entry name" value="NAD(P)-binding Rossmann-like Domain"/>
    <property type="match status" value="1"/>
</dbReference>
<proteinExistence type="predicted"/>
<dbReference type="InterPro" id="IPR049838">
    <property type="entry name" value="XacA-like"/>
</dbReference>
<dbReference type="NCBIfam" id="NF041392">
    <property type="entry name" value="XylDh_Gfo6_Halo"/>
    <property type="match status" value="1"/>
</dbReference>
<dbReference type="GO" id="GO:0016491">
    <property type="term" value="F:oxidoreductase activity"/>
    <property type="evidence" value="ECO:0007669"/>
    <property type="project" value="UniProtKB-KW"/>
</dbReference>
<dbReference type="EMBL" id="BMPF01000001">
    <property type="protein sequence ID" value="GGL22921.1"/>
    <property type="molecule type" value="Genomic_DNA"/>
</dbReference>
<dbReference type="InterPro" id="IPR036291">
    <property type="entry name" value="NAD(P)-bd_dom_sf"/>
</dbReference>